<keyword evidence="8" id="KW-1185">Reference proteome</keyword>
<evidence type="ECO:0000256" key="5">
    <source>
        <dbReference type="ARBA" id="ARBA00023242"/>
    </source>
</evidence>
<accession>A0A6A7ASD1</accession>
<feature type="compositionally biased region" description="Polar residues" evidence="6">
    <location>
        <begin position="176"/>
        <end position="201"/>
    </location>
</feature>
<feature type="region of interest" description="Disordered" evidence="6">
    <location>
        <begin position="176"/>
        <end position="206"/>
    </location>
</feature>
<evidence type="ECO:0000256" key="2">
    <source>
        <dbReference type="ARBA" id="ARBA00004496"/>
    </source>
</evidence>
<evidence type="ECO:0000256" key="3">
    <source>
        <dbReference type="ARBA" id="ARBA00005459"/>
    </source>
</evidence>
<sequence length="309" mass="34357">MYSSHASQTEEHRSKRKFQPSITSYFALRDDFGNDQDLHHPHNRGATTQHPRESLAPTLPGQVQADLLNVGMRVRKAVPEGYKTQKLVSGLPTITTTLVNTPTTTLATYEVKPSRDIKHDALTHQRELLPFCGLNKVAGYAEQPTTNIHLYSGLDSHGQHIANMYPLSAEAFTQPFSSQGSADSGYSTSSQRLPNPLNPSKRSWHDDDEVRPLNTNFFFAIPKGNLSVEVDEVPVSPLSDTPPNMLPQARRFAQPKSRRQGQGTLSSSDEDIDMDFDNVTRVERRVTVGSSIDFEEADFLAHEVDMSGI</sequence>
<comment type="subcellular location">
    <subcellularLocation>
        <location evidence="2">Cytoplasm</location>
    </subcellularLocation>
    <subcellularLocation>
        <location evidence="1">Nucleus</location>
    </subcellularLocation>
</comment>
<dbReference type="GO" id="GO:0005634">
    <property type="term" value="C:nucleus"/>
    <property type="evidence" value="ECO:0007669"/>
    <property type="project" value="UniProtKB-SubCell"/>
</dbReference>
<evidence type="ECO:0000256" key="6">
    <source>
        <dbReference type="SAM" id="MobiDB-lite"/>
    </source>
</evidence>
<dbReference type="AlphaFoldDB" id="A0A6A7ASD1"/>
<comment type="similarity">
    <text evidence="3">Belongs to the DIF1/spd1 family.</text>
</comment>
<dbReference type="PANTHER" id="PTHR28081:SF1">
    <property type="entry name" value="DAMAGE-REGULATED IMPORT FACILITATOR 1"/>
    <property type="match status" value="1"/>
</dbReference>
<evidence type="ECO:0000313" key="8">
    <source>
        <dbReference type="Proteomes" id="UP000799423"/>
    </source>
</evidence>
<dbReference type="GO" id="GO:0008104">
    <property type="term" value="P:intracellular protein localization"/>
    <property type="evidence" value="ECO:0007669"/>
    <property type="project" value="TreeGrafter"/>
</dbReference>
<evidence type="ECO:0000313" key="7">
    <source>
        <dbReference type="EMBL" id="KAF2845973.1"/>
    </source>
</evidence>
<dbReference type="GO" id="GO:1990846">
    <property type="term" value="F:ribonucleoside-diphosphate reductase inhibitor activity"/>
    <property type="evidence" value="ECO:0007669"/>
    <property type="project" value="TreeGrafter"/>
</dbReference>
<reference evidence="7" key="1">
    <citation type="submission" date="2020-01" db="EMBL/GenBank/DDBJ databases">
        <authorList>
            <consortium name="DOE Joint Genome Institute"/>
            <person name="Haridas S."/>
            <person name="Albert R."/>
            <person name="Binder M."/>
            <person name="Bloem J."/>
            <person name="Labutti K."/>
            <person name="Salamov A."/>
            <person name="Andreopoulos B."/>
            <person name="Baker S.E."/>
            <person name="Barry K."/>
            <person name="Bills G."/>
            <person name="Bluhm B.H."/>
            <person name="Cannon C."/>
            <person name="Castanera R."/>
            <person name="Culley D.E."/>
            <person name="Daum C."/>
            <person name="Ezra D."/>
            <person name="Gonzalez J.B."/>
            <person name="Henrissat B."/>
            <person name="Kuo A."/>
            <person name="Liang C."/>
            <person name="Lipzen A."/>
            <person name="Lutzoni F."/>
            <person name="Magnuson J."/>
            <person name="Mondo S."/>
            <person name="Nolan M."/>
            <person name="Ohm R."/>
            <person name="Pangilinan J."/>
            <person name="Park H.-J."/>
            <person name="Ramirez L."/>
            <person name="Alfaro M."/>
            <person name="Sun H."/>
            <person name="Tritt A."/>
            <person name="Yoshinaga Y."/>
            <person name="Zwiers L.-H."/>
            <person name="Turgeon B.G."/>
            <person name="Goodwin S.B."/>
            <person name="Spatafora J.W."/>
            <person name="Crous P.W."/>
            <person name="Grigoriev I.V."/>
        </authorList>
    </citation>
    <scope>NUCLEOTIDE SEQUENCE</scope>
    <source>
        <strain evidence="7">IPT5</strain>
    </source>
</reference>
<organism evidence="7 8">
    <name type="scientific">Plenodomus tracheiphilus IPT5</name>
    <dbReference type="NCBI Taxonomy" id="1408161"/>
    <lineage>
        <taxon>Eukaryota</taxon>
        <taxon>Fungi</taxon>
        <taxon>Dikarya</taxon>
        <taxon>Ascomycota</taxon>
        <taxon>Pezizomycotina</taxon>
        <taxon>Dothideomycetes</taxon>
        <taxon>Pleosporomycetidae</taxon>
        <taxon>Pleosporales</taxon>
        <taxon>Pleosporineae</taxon>
        <taxon>Leptosphaeriaceae</taxon>
        <taxon>Plenodomus</taxon>
    </lineage>
</organism>
<evidence type="ECO:0000256" key="4">
    <source>
        <dbReference type="ARBA" id="ARBA00022490"/>
    </source>
</evidence>
<proteinExistence type="inferred from homology"/>
<dbReference type="EMBL" id="MU006340">
    <property type="protein sequence ID" value="KAF2845973.1"/>
    <property type="molecule type" value="Genomic_DNA"/>
</dbReference>
<feature type="region of interest" description="Disordered" evidence="6">
    <location>
        <begin position="33"/>
        <end position="55"/>
    </location>
</feature>
<dbReference type="Pfam" id="PF08591">
    <property type="entry name" value="RNR_inhib"/>
    <property type="match status" value="1"/>
</dbReference>
<keyword evidence="5" id="KW-0539">Nucleus</keyword>
<keyword evidence="4" id="KW-0963">Cytoplasm</keyword>
<protein>
    <submittedName>
        <fullName evidence="7">Uncharacterized protein</fullName>
    </submittedName>
</protein>
<dbReference type="PANTHER" id="PTHR28081">
    <property type="entry name" value="DAMAGE-REGULATED IMPORT FACILITATOR 1-RELATED"/>
    <property type="match status" value="1"/>
</dbReference>
<feature type="region of interest" description="Disordered" evidence="6">
    <location>
        <begin position="236"/>
        <end position="272"/>
    </location>
</feature>
<name>A0A6A7ASD1_9PLEO</name>
<dbReference type="OrthoDB" id="4072855at2759"/>
<evidence type="ECO:0000256" key="1">
    <source>
        <dbReference type="ARBA" id="ARBA00004123"/>
    </source>
</evidence>
<gene>
    <name evidence="7" type="ORF">T440DRAFT_472286</name>
</gene>
<dbReference type="InterPro" id="IPR013900">
    <property type="entry name" value="RNR_inhibitor"/>
</dbReference>
<dbReference type="GO" id="GO:0005737">
    <property type="term" value="C:cytoplasm"/>
    <property type="evidence" value="ECO:0007669"/>
    <property type="project" value="UniProtKB-SubCell"/>
</dbReference>
<dbReference type="Proteomes" id="UP000799423">
    <property type="component" value="Unassembled WGS sequence"/>
</dbReference>